<protein>
    <submittedName>
        <fullName evidence="11">ABC transporter ATP-binding protein</fullName>
    </submittedName>
</protein>
<dbReference type="InterPro" id="IPR003593">
    <property type="entry name" value="AAA+_ATPase"/>
</dbReference>
<dbReference type="AlphaFoldDB" id="A0A5C8PSA1"/>
<dbReference type="PANTHER" id="PTHR43297">
    <property type="entry name" value="OLIGOPEPTIDE TRANSPORT ATP-BINDING PROTEIN APPD"/>
    <property type="match status" value="1"/>
</dbReference>
<keyword evidence="7 11" id="KW-0067">ATP-binding</keyword>
<dbReference type="SMART" id="SM00382">
    <property type="entry name" value="AAA"/>
    <property type="match status" value="1"/>
</dbReference>
<dbReference type="GO" id="GO:0016887">
    <property type="term" value="F:ATP hydrolysis activity"/>
    <property type="evidence" value="ECO:0007669"/>
    <property type="project" value="InterPro"/>
</dbReference>
<evidence type="ECO:0000256" key="1">
    <source>
        <dbReference type="ARBA" id="ARBA00004417"/>
    </source>
</evidence>
<keyword evidence="12" id="KW-1185">Reference proteome</keyword>
<sequence length="325" mass="34757">MSLLEVSGLTVHFATDDGPVEAVHGLDLSVGAGEILGLVGESGSGKSVTGFSILRLIRPPGRIVRGSVRLDGRDLLTLPEEEMRRIRGARIALVPQSPRTALNPVITIGTQIARLFELHGDLSRRAAWNRGIEALDQVGVPDAARRMGQYAHQLSGGTCQRVMIAMALASSPQLLIADEPTTGLDVSIAARILGLLRELGTRTGAAIILITHDLGVVAETCHRVAVMHAGQLVETGTVRALFRQPLHPYTRALVRSIPRIDREVALEPIPGAVPSLLHASPGCRYMARCPHALEVCRKNKPSLDVVEADHRVACHALEANRAAVA</sequence>
<dbReference type="InterPro" id="IPR003439">
    <property type="entry name" value="ABC_transporter-like_ATP-bd"/>
</dbReference>
<keyword evidence="4" id="KW-1003">Cell membrane</keyword>
<name>A0A5C8PSA1_9HYPH</name>
<proteinExistence type="inferred from homology"/>
<comment type="caution">
    <text evidence="11">The sequence shown here is derived from an EMBL/GenBank/DDBJ whole genome shotgun (WGS) entry which is preliminary data.</text>
</comment>
<keyword evidence="5" id="KW-0997">Cell inner membrane</keyword>
<dbReference type="GO" id="GO:0055085">
    <property type="term" value="P:transmembrane transport"/>
    <property type="evidence" value="ECO:0007669"/>
    <property type="project" value="UniProtKB-ARBA"/>
</dbReference>
<dbReference type="PANTHER" id="PTHR43297:SF14">
    <property type="entry name" value="ATPASE AAA-TYPE CORE DOMAIN-CONTAINING PROTEIN"/>
    <property type="match status" value="1"/>
</dbReference>
<comment type="subcellular location">
    <subcellularLocation>
        <location evidence="1">Cell inner membrane</location>
        <topology evidence="1">Peripheral membrane protein</topology>
    </subcellularLocation>
</comment>
<feature type="domain" description="ABC transporter" evidence="10">
    <location>
        <begin position="4"/>
        <end position="254"/>
    </location>
</feature>
<gene>
    <name evidence="11" type="ORF">FHP25_08070</name>
</gene>
<evidence type="ECO:0000256" key="5">
    <source>
        <dbReference type="ARBA" id="ARBA00022519"/>
    </source>
</evidence>
<dbReference type="EMBL" id="VDUZ01000007">
    <property type="protein sequence ID" value="TXL78149.1"/>
    <property type="molecule type" value="Genomic_DNA"/>
</dbReference>
<evidence type="ECO:0000256" key="7">
    <source>
        <dbReference type="ARBA" id="ARBA00022840"/>
    </source>
</evidence>
<dbReference type="Proteomes" id="UP000321638">
    <property type="component" value="Unassembled WGS sequence"/>
</dbReference>
<dbReference type="PROSITE" id="PS50893">
    <property type="entry name" value="ABC_TRANSPORTER_2"/>
    <property type="match status" value="1"/>
</dbReference>
<dbReference type="Pfam" id="PF00005">
    <property type="entry name" value="ABC_tran"/>
    <property type="match status" value="1"/>
</dbReference>
<evidence type="ECO:0000313" key="11">
    <source>
        <dbReference type="EMBL" id="TXL78149.1"/>
    </source>
</evidence>
<dbReference type="InterPro" id="IPR027417">
    <property type="entry name" value="P-loop_NTPase"/>
</dbReference>
<dbReference type="NCBIfam" id="TIGR01727">
    <property type="entry name" value="oligo_HPY"/>
    <property type="match status" value="1"/>
</dbReference>
<comment type="similarity">
    <text evidence="2">Belongs to the ABC transporter superfamily.</text>
</comment>
<dbReference type="RefSeq" id="WP_147846417.1">
    <property type="nucleotide sequence ID" value="NZ_VDUZ01000007.1"/>
</dbReference>
<dbReference type="GO" id="GO:0005886">
    <property type="term" value="C:plasma membrane"/>
    <property type="evidence" value="ECO:0007669"/>
    <property type="project" value="UniProtKB-SubCell"/>
</dbReference>
<evidence type="ECO:0000256" key="2">
    <source>
        <dbReference type="ARBA" id="ARBA00005417"/>
    </source>
</evidence>
<dbReference type="OrthoDB" id="9815712at2"/>
<evidence type="ECO:0000256" key="6">
    <source>
        <dbReference type="ARBA" id="ARBA00022741"/>
    </source>
</evidence>
<accession>A0A5C8PSA1</accession>
<dbReference type="FunFam" id="3.40.50.300:FF:000016">
    <property type="entry name" value="Oligopeptide ABC transporter ATP-binding component"/>
    <property type="match status" value="1"/>
</dbReference>
<evidence type="ECO:0000256" key="9">
    <source>
        <dbReference type="ARBA" id="ARBA00023136"/>
    </source>
</evidence>
<evidence type="ECO:0000259" key="10">
    <source>
        <dbReference type="PROSITE" id="PS50893"/>
    </source>
</evidence>
<evidence type="ECO:0000256" key="4">
    <source>
        <dbReference type="ARBA" id="ARBA00022475"/>
    </source>
</evidence>
<dbReference type="Gene3D" id="3.40.50.300">
    <property type="entry name" value="P-loop containing nucleotide triphosphate hydrolases"/>
    <property type="match status" value="1"/>
</dbReference>
<keyword evidence="6" id="KW-0547">Nucleotide-binding</keyword>
<dbReference type="CDD" id="cd03257">
    <property type="entry name" value="ABC_NikE_OppD_transporters"/>
    <property type="match status" value="1"/>
</dbReference>
<dbReference type="InterPro" id="IPR013563">
    <property type="entry name" value="Oligopep_ABC_C"/>
</dbReference>
<evidence type="ECO:0000256" key="3">
    <source>
        <dbReference type="ARBA" id="ARBA00022448"/>
    </source>
</evidence>
<evidence type="ECO:0000256" key="8">
    <source>
        <dbReference type="ARBA" id="ARBA00022967"/>
    </source>
</evidence>
<dbReference type="Pfam" id="PF08352">
    <property type="entry name" value="oligo_HPY"/>
    <property type="match status" value="1"/>
</dbReference>
<dbReference type="GO" id="GO:0015833">
    <property type="term" value="P:peptide transport"/>
    <property type="evidence" value="ECO:0007669"/>
    <property type="project" value="InterPro"/>
</dbReference>
<dbReference type="InterPro" id="IPR050388">
    <property type="entry name" value="ABC_Ni/Peptide_Import"/>
</dbReference>
<organism evidence="11 12">
    <name type="scientific">Vineibacter terrae</name>
    <dbReference type="NCBI Taxonomy" id="2586908"/>
    <lineage>
        <taxon>Bacteria</taxon>
        <taxon>Pseudomonadati</taxon>
        <taxon>Pseudomonadota</taxon>
        <taxon>Alphaproteobacteria</taxon>
        <taxon>Hyphomicrobiales</taxon>
        <taxon>Vineibacter</taxon>
    </lineage>
</organism>
<keyword evidence="9" id="KW-0472">Membrane</keyword>
<dbReference type="SUPFAM" id="SSF52540">
    <property type="entry name" value="P-loop containing nucleoside triphosphate hydrolases"/>
    <property type="match status" value="1"/>
</dbReference>
<evidence type="ECO:0000313" key="12">
    <source>
        <dbReference type="Proteomes" id="UP000321638"/>
    </source>
</evidence>
<keyword evidence="3" id="KW-0813">Transport</keyword>
<reference evidence="11 12" key="1">
    <citation type="submission" date="2019-06" db="EMBL/GenBank/DDBJ databases">
        <title>New taxonomy in bacterial strain CC-CFT640, isolated from vineyard.</title>
        <authorList>
            <person name="Lin S.-Y."/>
            <person name="Tsai C.-F."/>
            <person name="Young C.-C."/>
        </authorList>
    </citation>
    <scope>NUCLEOTIDE SEQUENCE [LARGE SCALE GENOMIC DNA]</scope>
    <source>
        <strain evidence="11 12">CC-CFT640</strain>
    </source>
</reference>
<keyword evidence="8" id="KW-1278">Translocase</keyword>
<dbReference type="GO" id="GO:0005524">
    <property type="term" value="F:ATP binding"/>
    <property type="evidence" value="ECO:0007669"/>
    <property type="project" value="UniProtKB-KW"/>
</dbReference>